<organism evidence="1 2">
    <name type="scientific">Malonomonas rubra DSM 5091</name>
    <dbReference type="NCBI Taxonomy" id="1122189"/>
    <lineage>
        <taxon>Bacteria</taxon>
        <taxon>Pseudomonadati</taxon>
        <taxon>Thermodesulfobacteriota</taxon>
        <taxon>Desulfuromonadia</taxon>
        <taxon>Desulfuromonadales</taxon>
        <taxon>Geopsychrobacteraceae</taxon>
        <taxon>Malonomonas</taxon>
    </lineage>
</organism>
<evidence type="ECO:0000313" key="2">
    <source>
        <dbReference type="Proteomes" id="UP000184171"/>
    </source>
</evidence>
<proteinExistence type="predicted"/>
<accession>A0A1M6BBB4</accession>
<evidence type="ECO:0000313" key="1">
    <source>
        <dbReference type="EMBL" id="SHI45957.1"/>
    </source>
</evidence>
<dbReference type="InterPro" id="IPR054686">
    <property type="entry name" value="GSU3473-like"/>
</dbReference>
<dbReference type="Proteomes" id="UP000184171">
    <property type="component" value="Unassembled WGS sequence"/>
</dbReference>
<reference evidence="1 2" key="1">
    <citation type="submission" date="2016-11" db="EMBL/GenBank/DDBJ databases">
        <authorList>
            <person name="Jaros S."/>
            <person name="Januszkiewicz K."/>
            <person name="Wedrychowicz H."/>
        </authorList>
    </citation>
    <scope>NUCLEOTIDE SEQUENCE [LARGE SCALE GENOMIC DNA]</scope>
    <source>
        <strain evidence="1 2">DSM 5091</strain>
    </source>
</reference>
<gene>
    <name evidence="1" type="ORF">SAMN02745165_00105</name>
</gene>
<name>A0A1M6BBB4_MALRU</name>
<sequence length="73" mass="8492">MLIRVRYKDGRIDLVPSRKLDELIVMSEIEQFERSTGWVTLGKDPIRSSLRGNYRGPERRGGLLYELEGGKRK</sequence>
<protein>
    <submittedName>
        <fullName evidence="1">Uncharacterized protein</fullName>
    </submittedName>
</protein>
<keyword evidence="2" id="KW-1185">Reference proteome</keyword>
<dbReference type="RefSeq" id="WP_072904793.1">
    <property type="nucleotide sequence ID" value="NZ_FQZT01000001.1"/>
</dbReference>
<dbReference type="EMBL" id="FQZT01000001">
    <property type="protein sequence ID" value="SHI45957.1"/>
    <property type="molecule type" value="Genomic_DNA"/>
</dbReference>
<dbReference type="STRING" id="1122189.SAMN02745165_00105"/>
<dbReference type="OrthoDB" id="5405882at2"/>
<dbReference type="AlphaFoldDB" id="A0A1M6BBB4"/>
<dbReference type="NCBIfam" id="NF045719">
    <property type="entry name" value="GSU3473_fam"/>
    <property type="match status" value="1"/>
</dbReference>